<dbReference type="EMBL" id="HACG01030776">
    <property type="protein sequence ID" value="CEK77641.1"/>
    <property type="molecule type" value="Transcribed_RNA"/>
</dbReference>
<sequence length="56" mass="6462">LRFLLYLLSNINLNMFKDNSNPSQVVEIYKELVIQFHWSQSSLLCSSYAGLLALIL</sequence>
<organism evidence="1">
    <name type="scientific">Arion vulgaris</name>
    <dbReference type="NCBI Taxonomy" id="1028688"/>
    <lineage>
        <taxon>Eukaryota</taxon>
        <taxon>Metazoa</taxon>
        <taxon>Spiralia</taxon>
        <taxon>Lophotrochozoa</taxon>
        <taxon>Mollusca</taxon>
        <taxon>Gastropoda</taxon>
        <taxon>Heterobranchia</taxon>
        <taxon>Euthyneura</taxon>
        <taxon>Panpulmonata</taxon>
        <taxon>Eupulmonata</taxon>
        <taxon>Stylommatophora</taxon>
        <taxon>Helicina</taxon>
        <taxon>Arionoidea</taxon>
        <taxon>Arionidae</taxon>
        <taxon>Arion</taxon>
    </lineage>
</organism>
<reference evidence="1" key="1">
    <citation type="submission" date="2014-12" db="EMBL/GenBank/DDBJ databases">
        <title>Insight into the proteome of Arion vulgaris.</title>
        <authorList>
            <person name="Aradska J."/>
            <person name="Bulat T."/>
            <person name="Smidak R."/>
            <person name="Sarate P."/>
            <person name="Gangsoo J."/>
            <person name="Sialana F."/>
            <person name="Bilban M."/>
            <person name="Lubec G."/>
        </authorList>
    </citation>
    <scope>NUCLEOTIDE SEQUENCE</scope>
    <source>
        <tissue evidence="1">Skin</tissue>
    </source>
</reference>
<proteinExistence type="predicted"/>
<gene>
    <name evidence="1" type="primary">ORF105850</name>
</gene>
<protein>
    <submittedName>
        <fullName evidence="1">Uncharacterized protein</fullName>
    </submittedName>
</protein>
<feature type="non-terminal residue" evidence="1">
    <location>
        <position position="1"/>
    </location>
</feature>
<dbReference type="AlphaFoldDB" id="A0A0B7ACA8"/>
<name>A0A0B7ACA8_9EUPU</name>
<evidence type="ECO:0000313" key="1">
    <source>
        <dbReference type="EMBL" id="CEK77641.1"/>
    </source>
</evidence>
<accession>A0A0B7ACA8</accession>